<protein>
    <submittedName>
        <fullName evidence="1">Uncharacterized protein</fullName>
    </submittedName>
</protein>
<name>A0A699ZMR3_HAELA</name>
<reference evidence="1 2" key="1">
    <citation type="submission" date="2020-02" db="EMBL/GenBank/DDBJ databases">
        <title>Draft genome sequence of Haematococcus lacustris strain NIES-144.</title>
        <authorList>
            <person name="Morimoto D."/>
            <person name="Nakagawa S."/>
            <person name="Yoshida T."/>
            <person name="Sawayama S."/>
        </authorList>
    </citation>
    <scope>NUCLEOTIDE SEQUENCE [LARGE SCALE GENOMIC DNA]</scope>
    <source>
        <strain evidence="1 2">NIES-144</strain>
    </source>
</reference>
<proteinExistence type="predicted"/>
<dbReference type="AlphaFoldDB" id="A0A699ZMR3"/>
<dbReference type="Proteomes" id="UP000485058">
    <property type="component" value="Unassembled WGS sequence"/>
</dbReference>
<keyword evidence="2" id="KW-1185">Reference proteome</keyword>
<organism evidence="1 2">
    <name type="scientific">Haematococcus lacustris</name>
    <name type="common">Green alga</name>
    <name type="synonym">Haematococcus pluvialis</name>
    <dbReference type="NCBI Taxonomy" id="44745"/>
    <lineage>
        <taxon>Eukaryota</taxon>
        <taxon>Viridiplantae</taxon>
        <taxon>Chlorophyta</taxon>
        <taxon>core chlorophytes</taxon>
        <taxon>Chlorophyceae</taxon>
        <taxon>CS clade</taxon>
        <taxon>Chlamydomonadales</taxon>
        <taxon>Haematococcaceae</taxon>
        <taxon>Haematococcus</taxon>
    </lineage>
</organism>
<gene>
    <name evidence="1" type="ORF">HaLaN_16814</name>
</gene>
<evidence type="ECO:0000313" key="1">
    <source>
        <dbReference type="EMBL" id="GFH19798.1"/>
    </source>
</evidence>
<accession>A0A699ZMR3</accession>
<evidence type="ECO:0000313" key="2">
    <source>
        <dbReference type="Proteomes" id="UP000485058"/>
    </source>
</evidence>
<dbReference type="EMBL" id="BLLF01001522">
    <property type="protein sequence ID" value="GFH19798.1"/>
    <property type="molecule type" value="Genomic_DNA"/>
</dbReference>
<comment type="caution">
    <text evidence="1">The sequence shown here is derived from an EMBL/GenBank/DDBJ whole genome shotgun (WGS) entry which is preliminary data.</text>
</comment>
<sequence>MLGILSSTSSRIEAYAHAPLEHSGQNCQAAGSCSNPHNISVDLGSSSWVPTASTCNTTDSSPCLSSGDYTYRLPALNATRNITIDTCVAGVDAWDTVLFVFPEQDGACTSCPVSALMASCCRCSVAKLSSKGVLAQTPHRGYNIITTLTSSASALPSCCSYTMLGCRAMRCSTIKEVSVVKVCPVSPSLPVPGSTTWWWWRAMAYHLVGSRQSAYYDDVIMTTTITLIVIMQVSSTAHVKVRCPRPPLDPKMM</sequence>